<dbReference type="Proteomes" id="UP000220246">
    <property type="component" value="Unassembled WGS sequence"/>
</dbReference>
<feature type="domain" description="6-phosphogluconate dehydrogenase NADP-binding" evidence="5">
    <location>
        <begin position="37"/>
        <end position="194"/>
    </location>
</feature>
<evidence type="ECO:0000256" key="1">
    <source>
        <dbReference type="ARBA" id="ARBA00023002"/>
    </source>
</evidence>
<keyword evidence="2" id="KW-0520">NAD</keyword>
<protein>
    <submittedName>
        <fullName evidence="7">2-hydroxy-3-oxopropionate reductase</fullName>
    </submittedName>
</protein>
<dbReference type="SUPFAM" id="SSF48179">
    <property type="entry name" value="6-phosphogluconate dehydrogenase C-terminal domain-like"/>
    <property type="match status" value="1"/>
</dbReference>
<dbReference type="OrthoDB" id="9777604at2"/>
<feature type="region of interest" description="Disordered" evidence="4">
    <location>
        <begin position="1"/>
        <end position="31"/>
    </location>
</feature>
<dbReference type="PANTHER" id="PTHR43060">
    <property type="entry name" value="3-HYDROXYISOBUTYRATE DEHYDROGENASE-LIKE 1, MITOCHONDRIAL-RELATED"/>
    <property type="match status" value="1"/>
</dbReference>
<dbReference type="EMBL" id="PDEA01000001">
    <property type="protein sequence ID" value="PEH91217.1"/>
    <property type="molecule type" value="Genomic_DNA"/>
</dbReference>
<gene>
    <name evidence="7" type="ORF">CRM82_20300</name>
</gene>
<dbReference type="InterPro" id="IPR036291">
    <property type="entry name" value="NAD(P)-bd_dom_sf"/>
</dbReference>
<comment type="caution">
    <text evidence="7">The sequence shown here is derived from an EMBL/GenBank/DDBJ whole genome shotgun (WGS) entry which is preliminary data.</text>
</comment>
<keyword evidence="8" id="KW-1185">Reference proteome</keyword>
<accession>A0A2A7V140</accession>
<dbReference type="Gene3D" id="3.40.50.720">
    <property type="entry name" value="NAD(P)-binding Rossmann-like Domain"/>
    <property type="match status" value="1"/>
</dbReference>
<dbReference type="SUPFAM" id="SSF51735">
    <property type="entry name" value="NAD(P)-binding Rossmann-fold domains"/>
    <property type="match status" value="1"/>
</dbReference>
<dbReference type="GO" id="GO:0016491">
    <property type="term" value="F:oxidoreductase activity"/>
    <property type="evidence" value="ECO:0007669"/>
    <property type="project" value="UniProtKB-KW"/>
</dbReference>
<dbReference type="InterPro" id="IPR029154">
    <property type="entry name" value="HIBADH-like_NADP-bd"/>
</dbReference>
<evidence type="ECO:0000256" key="3">
    <source>
        <dbReference type="PIRSR" id="PIRSR000103-1"/>
    </source>
</evidence>
<dbReference type="InterPro" id="IPR006115">
    <property type="entry name" value="6PGDH_NADP-bd"/>
</dbReference>
<feature type="active site" evidence="3">
    <location>
        <position position="206"/>
    </location>
</feature>
<evidence type="ECO:0000313" key="7">
    <source>
        <dbReference type="EMBL" id="PEH91217.1"/>
    </source>
</evidence>
<reference evidence="8" key="1">
    <citation type="submission" date="2017-09" db="EMBL/GenBank/DDBJ databases">
        <title>FDA dAtabase for Regulatory Grade micrObial Sequences (FDA-ARGOS): Supporting development and validation of Infectious Disease Dx tests.</title>
        <authorList>
            <person name="Minogue T."/>
            <person name="Wolcott M."/>
            <person name="Wasieloski L."/>
            <person name="Aguilar W."/>
            <person name="Moore D."/>
            <person name="Tallon L."/>
            <person name="Sadzewicz L."/>
            <person name="Ott S."/>
            <person name="Zhao X."/>
            <person name="Nagaraj S."/>
            <person name="Vavikolanu K."/>
            <person name="Aluvathingal J."/>
            <person name="Nadendla S."/>
            <person name="Sichtig H."/>
        </authorList>
    </citation>
    <scope>NUCLEOTIDE SEQUENCE [LARGE SCALE GENOMIC DNA]</scope>
    <source>
        <strain evidence="8">FDAARGOS_394</strain>
    </source>
</reference>
<dbReference type="Pfam" id="PF03446">
    <property type="entry name" value="NAD_binding_2"/>
    <property type="match status" value="1"/>
</dbReference>
<keyword evidence="1" id="KW-0560">Oxidoreductase</keyword>
<dbReference type="InterPro" id="IPR015815">
    <property type="entry name" value="HIBADH-related"/>
</dbReference>
<dbReference type="AlphaFoldDB" id="A0A2A7V140"/>
<name>A0A2A7V140_COMTR</name>
<dbReference type="GO" id="GO:0051287">
    <property type="term" value="F:NAD binding"/>
    <property type="evidence" value="ECO:0007669"/>
    <property type="project" value="InterPro"/>
</dbReference>
<evidence type="ECO:0000259" key="5">
    <source>
        <dbReference type="Pfam" id="PF03446"/>
    </source>
</evidence>
<dbReference type="GO" id="GO:0050661">
    <property type="term" value="F:NADP binding"/>
    <property type="evidence" value="ECO:0007669"/>
    <property type="project" value="InterPro"/>
</dbReference>
<dbReference type="Pfam" id="PF14833">
    <property type="entry name" value="NAD_binding_11"/>
    <property type="match status" value="1"/>
</dbReference>
<evidence type="ECO:0000259" key="6">
    <source>
        <dbReference type="Pfam" id="PF14833"/>
    </source>
</evidence>
<dbReference type="InterPro" id="IPR008927">
    <property type="entry name" value="6-PGluconate_DH-like_C_sf"/>
</dbReference>
<dbReference type="PIRSF" id="PIRSF000103">
    <property type="entry name" value="HIBADH"/>
    <property type="match status" value="1"/>
</dbReference>
<evidence type="ECO:0000256" key="4">
    <source>
        <dbReference type="SAM" id="MobiDB-lite"/>
    </source>
</evidence>
<feature type="domain" description="3-hydroxyisobutyrate dehydrogenase-like NAD-binding" evidence="6">
    <location>
        <begin position="200"/>
        <end position="316"/>
    </location>
</feature>
<evidence type="ECO:0000313" key="8">
    <source>
        <dbReference type="Proteomes" id="UP000220246"/>
    </source>
</evidence>
<organism evidence="7 8">
    <name type="scientific">Comamonas terrigena</name>
    <dbReference type="NCBI Taxonomy" id="32013"/>
    <lineage>
        <taxon>Bacteria</taxon>
        <taxon>Pseudomonadati</taxon>
        <taxon>Pseudomonadota</taxon>
        <taxon>Betaproteobacteria</taxon>
        <taxon>Burkholderiales</taxon>
        <taxon>Comamonadaceae</taxon>
        <taxon>Comamonas</taxon>
    </lineage>
</organism>
<dbReference type="STRING" id="1219032.GCA_001515545_02174"/>
<evidence type="ECO:0000256" key="2">
    <source>
        <dbReference type="ARBA" id="ARBA00023027"/>
    </source>
</evidence>
<dbReference type="InterPro" id="IPR013328">
    <property type="entry name" value="6PGD_dom2"/>
</dbReference>
<dbReference type="PANTHER" id="PTHR43060:SF15">
    <property type="entry name" value="3-HYDROXYISOBUTYRATE DEHYDROGENASE-LIKE 1, MITOCHONDRIAL-RELATED"/>
    <property type="match status" value="1"/>
</dbReference>
<sequence>MCKLRAATHRHDPHTPHTTADSSGDTALTTPIPPPLRIAVLGTGLMGAPMARRLCEAGHQVQVWNRTRAKAEALQAFGATVHDTPRSAAAHSDIVISLLENGTVVGEVLFGMGGAGAVHGMHEGSLFIDMASIQPREARDHASRLAERGLRHLDAPVSGGTVGADNGTLAIMAGGRAEDFAAALPVFAALGRATHVGPHGTGQLTKLANQMIVGITIGAVAEALLLCAKGGADMAKVREAISGGFADSRILQLHGQRMVERDFAPHGKMSVQLKDLRNALATAGEIGFDAPITELFAKLYADGVEHGLGGLDHSGLFVELASRNALQ</sequence>
<proteinExistence type="predicted"/>
<dbReference type="Gene3D" id="1.10.1040.10">
    <property type="entry name" value="N-(1-d-carboxylethyl)-l-norvaline Dehydrogenase, domain 2"/>
    <property type="match status" value="1"/>
</dbReference>